<sequence length="323" mass="36529">IPSRHYTYEADPCADCCDPRESGHVKIGRHHKSHKEYSSNHEEDRPSRKRHHLDDWSSEEFHVKEEVKRKKKHKKHSRSHSKDRKSRHDKRHDSPECTDINTLKYRTSLMSELTKHQNFREKLMKSRKKPETKEKPIPRSCPLDDVPLPPVTEASNPPQIAHSAVPLEEIALPPEPASSKQSEAKPVATGTRSPKQLNMQAIHNTESSEQKAYASPRPRPQLPSTSVSLPTTDYIPINTKQSQELSKKPSISELPLPPGFETSNLNSISPETSTKLNVNSPVKRNIRGQITQWPNFLTALLVFSRMSGSQLISHTSGASGPEE</sequence>
<protein>
    <submittedName>
        <fullName evidence="4">Cyclin-T</fullName>
    </submittedName>
</protein>
<feature type="compositionally biased region" description="Polar residues" evidence="1">
    <location>
        <begin position="190"/>
        <end position="207"/>
    </location>
</feature>
<dbReference type="WBParaSite" id="ECPE_0001822501-mRNA-1">
    <property type="protein sequence ID" value="ECPE_0001822501-mRNA-1"/>
    <property type="gene ID" value="ECPE_0001822501"/>
</dbReference>
<gene>
    <name evidence="2" type="ORF">ECPE_LOCUS18175</name>
</gene>
<keyword evidence="3" id="KW-1185">Reference proteome</keyword>
<dbReference type="Proteomes" id="UP000272942">
    <property type="component" value="Unassembled WGS sequence"/>
</dbReference>
<evidence type="ECO:0000313" key="3">
    <source>
        <dbReference type="Proteomes" id="UP000272942"/>
    </source>
</evidence>
<feature type="compositionally biased region" description="Polar residues" evidence="1">
    <location>
        <begin position="99"/>
        <end position="111"/>
    </location>
</feature>
<dbReference type="EMBL" id="UZAN01075392">
    <property type="protein sequence ID" value="VDP95740.1"/>
    <property type="molecule type" value="Genomic_DNA"/>
</dbReference>
<organism evidence="4">
    <name type="scientific">Echinostoma caproni</name>
    <dbReference type="NCBI Taxonomy" id="27848"/>
    <lineage>
        <taxon>Eukaryota</taxon>
        <taxon>Metazoa</taxon>
        <taxon>Spiralia</taxon>
        <taxon>Lophotrochozoa</taxon>
        <taxon>Platyhelminthes</taxon>
        <taxon>Trematoda</taxon>
        <taxon>Digenea</taxon>
        <taxon>Plagiorchiida</taxon>
        <taxon>Echinostomata</taxon>
        <taxon>Echinostomatoidea</taxon>
        <taxon>Echinostomatidae</taxon>
        <taxon>Echinostoma</taxon>
    </lineage>
</organism>
<dbReference type="OrthoDB" id="6255456at2759"/>
<name>A0A183BG40_9TREM</name>
<reference evidence="2 3" key="2">
    <citation type="submission" date="2018-11" db="EMBL/GenBank/DDBJ databases">
        <authorList>
            <consortium name="Pathogen Informatics"/>
        </authorList>
    </citation>
    <scope>NUCLEOTIDE SEQUENCE [LARGE SCALE GENOMIC DNA]</scope>
    <source>
        <strain evidence="2 3">Egypt</strain>
    </source>
</reference>
<proteinExistence type="predicted"/>
<feature type="compositionally biased region" description="Polar residues" evidence="1">
    <location>
        <begin position="222"/>
        <end position="231"/>
    </location>
</feature>
<reference evidence="4" key="1">
    <citation type="submission" date="2016-06" db="UniProtKB">
        <authorList>
            <consortium name="WormBaseParasite"/>
        </authorList>
    </citation>
    <scope>IDENTIFICATION</scope>
</reference>
<feature type="region of interest" description="Disordered" evidence="1">
    <location>
        <begin position="1"/>
        <end position="233"/>
    </location>
</feature>
<evidence type="ECO:0000313" key="2">
    <source>
        <dbReference type="EMBL" id="VDP95740.1"/>
    </source>
</evidence>
<evidence type="ECO:0000313" key="4">
    <source>
        <dbReference type="WBParaSite" id="ECPE_0001822501-mRNA-1"/>
    </source>
</evidence>
<evidence type="ECO:0000256" key="1">
    <source>
        <dbReference type="SAM" id="MobiDB-lite"/>
    </source>
</evidence>
<accession>A0A183BG40</accession>
<feature type="compositionally biased region" description="Basic and acidic residues" evidence="1">
    <location>
        <begin position="113"/>
        <end position="137"/>
    </location>
</feature>
<feature type="compositionally biased region" description="Basic and acidic residues" evidence="1">
    <location>
        <begin position="35"/>
        <end position="68"/>
    </location>
</feature>
<feature type="compositionally biased region" description="Basic residues" evidence="1">
    <location>
        <begin position="69"/>
        <end position="90"/>
    </location>
</feature>
<dbReference type="AlphaFoldDB" id="A0A183BG40"/>